<accession>A0A410X317</accession>
<dbReference type="Proteomes" id="UP000288943">
    <property type="component" value="Chromosome"/>
</dbReference>
<organism evidence="3 4">
    <name type="scientific">Paenibacillus chitinolyticus</name>
    <dbReference type="NCBI Taxonomy" id="79263"/>
    <lineage>
        <taxon>Bacteria</taxon>
        <taxon>Bacillati</taxon>
        <taxon>Bacillota</taxon>
        <taxon>Bacilli</taxon>
        <taxon>Bacillales</taxon>
        <taxon>Paenibacillaceae</taxon>
        <taxon>Paenibacillus</taxon>
    </lineage>
</organism>
<evidence type="ECO:0000313" key="2">
    <source>
        <dbReference type="EMBL" id="MCY9597773.1"/>
    </source>
</evidence>
<feature type="transmembrane region" description="Helical" evidence="1">
    <location>
        <begin position="54"/>
        <end position="72"/>
    </location>
</feature>
<proteinExistence type="predicted"/>
<reference evidence="3 4" key="1">
    <citation type="submission" date="2018-01" db="EMBL/GenBank/DDBJ databases">
        <title>The whole genome sequencing and assembly of Paenibacillus chitinolyticus KCCM 41400 strain.</title>
        <authorList>
            <person name="Kim J.-Y."/>
            <person name="Park M.-K."/>
            <person name="Lee Y.-J."/>
            <person name="Yi H."/>
            <person name="Bahn Y.-S."/>
            <person name="Kim J.F."/>
            <person name="Lee D.-W."/>
        </authorList>
    </citation>
    <scope>NUCLEOTIDE SEQUENCE [LARGE SCALE GENOMIC DNA]</scope>
    <source>
        <strain evidence="3 4">KCCM 41400</strain>
    </source>
</reference>
<dbReference type="EMBL" id="CP026520">
    <property type="protein sequence ID" value="QAV21018.1"/>
    <property type="molecule type" value="Genomic_DNA"/>
</dbReference>
<evidence type="ECO:0000313" key="5">
    <source>
        <dbReference type="Proteomes" id="UP001527202"/>
    </source>
</evidence>
<dbReference type="OrthoDB" id="2990745at2"/>
<gene>
    <name evidence="2" type="ORF">M5X16_18570</name>
    <name evidence="3" type="ORF">PC41400_26440</name>
</gene>
<dbReference type="KEGG" id="pchi:PC41400_26440"/>
<name>A0A410X317_9BACL</name>
<keyword evidence="1" id="KW-0812">Transmembrane</keyword>
<dbReference type="AlphaFoldDB" id="A0A410X317"/>
<evidence type="ECO:0000313" key="3">
    <source>
        <dbReference type="EMBL" id="QAV21018.1"/>
    </source>
</evidence>
<protein>
    <submittedName>
        <fullName evidence="3">Uncharacterized protein</fullName>
    </submittedName>
</protein>
<keyword evidence="1" id="KW-1133">Transmembrane helix</keyword>
<evidence type="ECO:0000313" key="4">
    <source>
        <dbReference type="Proteomes" id="UP000288943"/>
    </source>
</evidence>
<reference evidence="2 5" key="2">
    <citation type="submission" date="2022-05" db="EMBL/GenBank/DDBJ databases">
        <title>Genome Sequencing of Bee-Associated Microbes.</title>
        <authorList>
            <person name="Dunlap C."/>
        </authorList>
    </citation>
    <scope>NUCLEOTIDE SEQUENCE [LARGE SCALE GENOMIC DNA]</scope>
    <source>
        <strain evidence="2 5">NRRL B-23120</strain>
    </source>
</reference>
<dbReference type="GeneID" id="95378333"/>
<sequence length="472" mass="53855">MNGPKPEWYDKLKSGPFTRKTFTMDDIYRIEQKTAESAPGGRVRKLTIPKRRRTLPVLAAVFLCVAAAAFLFRGELEPAVTKAWSGFVKPTEPPQATVPPLQQETGTFYLKGDAAVVSEPKAFGDEETETTVNSENAVTVLEKRNGFVKIGEKRWIPEWYLNKDAEKRLKEVRLSQFLRERPVVTMTAPYYGVIMQDVNFSLYPGEPKPSGGVLKYGRVVEVIRDYRDWVCVNVFSYDGRKYVGDKWVPKENVGVYDSSVAQEGLLKERVEALSPSGTPAYLHPGARIVIEGEADGFYRIRSQSTYTAKINKSDFLPNPFLGLERKEDTDPQWYFTQEEMLNRYEDFTKTRTDDRLKGLEPIDIFRYYVMASEKGDWETVYALLIKGSDYATPGREEYLSDIGREPDADKQAKQKWDVLRKDYTLYQEISGDSAYIVMTKRGSGSPSPEDKQAFSLTRNKAGIWKVSWLPMQ</sequence>
<dbReference type="Proteomes" id="UP001527202">
    <property type="component" value="Unassembled WGS sequence"/>
</dbReference>
<evidence type="ECO:0000256" key="1">
    <source>
        <dbReference type="SAM" id="Phobius"/>
    </source>
</evidence>
<dbReference type="EMBL" id="JAMDMJ010000024">
    <property type="protein sequence ID" value="MCY9597773.1"/>
    <property type="molecule type" value="Genomic_DNA"/>
</dbReference>
<keyword evidence="5" id="KW-1185">Reference proteome</keyword>
<keyword evidence="1" id="KW-0472">Membrane</keyword>
<dbReference type="RefSeq" id="WP_042234593.1">
    <property type="nucleotide sequence ID" value="NZ_CP026520.1"/>
</dbReference>